<evidence type="ECO:0000313" key="2">
    <source>
        <dbReference type="EMBL" id="GFC67025.1"/>
    </source>
</evidence>
<protein>
    <submittedName>
        <fullName evidence="2">Reverse transcriptase</fullName>
    </submittedName>
</protein>
<keyword evidence="2" id="KW-0808">Transferase</keyword>
<dbReference type="AlphaFoldDB" id="A0A699QF25"/>
<dbReference type="Pfam" id="PF07727">
    <property type="entry name" value="RVT_2"/>
    <property type="match status" value="1"/>
</dbReference>
<comment type="caution">
    <text evidence="2">The sequence shown here is derived from an EMBL/GenBank/DDBJ whole genome shotgun (WGS) entry which is preliminary data.</text>
</comment>
<keyword evidence="2" id="KW-0548">Nucleotidyltransferase</keyword>
<keyword evidence="2" id="KW-0695">RNA-directed DNA polymerase</keyword>
<name>A0A699QF25_TANCI</name>
<sequence length="103" mass="11970">DVKNAFLHVYIDEEIYMLSPQGYNKAAKGQVFKLNRSLYGLKQASRQWNHELTKFLTSLGYEQSKHDYSLFVKNNKANFTTALMYVDDVLITSNSEEEIINLK</sequence>
<dbReference type="GO" id="GO:0003964">
    <property type="term" value="F:RNA-directed DNA polymerase activity"/>
    <property type="evidence" value="ECO:0007669"/>
    <property type="project" value="UniProtKB-KW"/>
</dbReference>
<gene>
    <name evidence="2" type="ORF">Tci_838995</name>
</gene>
<feature type="domain" description="Reverse transcriptase" evidence="1">
    <location>
        <begin position="1"/>
        <end position="103"/>
    </location>
</feature>
<accession>A0A699QF25</accession>
<dbReference type="PROSITE" id="PS50878">
    <property type="entry name" value="RT_POL"/>
    <property type="match status" value="1"/>
</dbReference>
<dbReference type="InterPro" id="IPR043502">
    <property type="entry name" value="DNA/RNA_pol_sf"/>
</dbReference>
<evidence type="ECO:0000259" key="1">
    <source>
        <dbReference type="PROSITE" id="PS50878"/>
    </source>
</evidence>
<dbReference type="EMBL" id="BKCJ011013653">
    <property type="protein sequence ID" value="GFC67025.1"/>
    <property type="molecule type" value="Genomic_DNA"/>
</dbReference>
<proteinExistence type="predicted"/>
<dbReference type="InterPro" id="IPR013103">
    <property type="entry name" value="RVT_2"/>
</dbReference>
<dbReference type="SUPFAM" id="SSF56672">
    <property type="entry name" value="DNA/RNA polymerases"/>
    <property type="match status" value="1"/>
</dbReference>
<dbReference type="InterPro" id="IPR000477">
    <property type="entry name" value="RT_dom"/>
</dbReference>
<feature type="non-terminal residue" evidence="2">
    <location>
        <position position="1"/>
    </location>
</feature>
<reference evidence="2" key="1">
    <citation type="journal article" date="2019" name="Sci. Rep.">
        <title>Draft genome of Tanacetum cinerariifolium, the natural source of mosquito coil.</title>
        <authorList>
            <person name="Yamashiro T."/>
            <person name="Shiraishi A."/>
            <person name="Satake H."/>
            <person name="Nakayama K."/>
        </authorList>
    </citation>
    <scope>NUCLEOTIDE SEQUENCE</scope>
</reference>
<organism evidence="2">
    <name type="scientific">Tanacetum cinerariifolium</name>
    <name type="common">Dalmatian daisy</name>
    <name type="synonym">Chrysanthemum cinerariifolium</name>
    <dbReference type="NCBI Taxonomy" id="118510"/>
    <lineage>
        <taxon>Eukaryota</taxon>
        <taxon>Viridiplantae</taxon>
        <taxon>Streptophyta</taxon>
        <taxon>Embryophyta</taxon>
        <taxon>Tracheophyta</taxon>
        <taxon>Spermatophyta</taxon>
        <taxon>Magnoliopsida</taxon>
        <taxon>eudicotyledons</taxon>
        <taxon>Gunneridae</taxon>
        <taxon>Pentapetalae</taxon>
        <taxon>asterids</taxon>
        <taxon>campanulids</taxon>
        <taxon>Asterales</taxon>
        <taxon>Asteraceae</taxon>
        <taxon>Asteroideae</taxon>
        <taxon>Anthemideae</taxon>
        <taxon>Anthemidinae</taxon>
        <taxon>Tanacetum</taxon>
    </lineage>
</organism>